<dbReference type="GO" id="GO:0008270">
    <property type="term" value="F:zinc ion binding"/>
    <property type="evidence" value="ECO:0007669"/>
    <property type="project" value="UniProtKB-KW"/>
</dbReference>
<accession>A0EG46</accession>
<keyword evidence="4" id="KW-0862">Zinc</keyword>
<evidence type="ECO:0000256" key="4">
    <source>
        <dbReference type="ARBA" id="ARBA00022833"/>
    </source>
</evidence>
<keyword evidence="3 5" id="KW-0863">Zinc-finger</keyword>
<dbReference type="EMBL" id="CT868676">
    <property type="protein sequence ID" value="CAK94287.1"/>
    <property type="molecule type" value="Genomic_DNA"/>
</dbReference>
<dbReference type="OrthoDB" id="10255185at2759"/>
<gene>
    <name evidence="8" type="ORF">GSPATT00026610001</name>
</gene>
<dbReference type="KEGG" id="ptm:GSPATT00026610001"/>
<keyword evidence="9" id="KW-1185">Reference proteome</keyword>
<dbReference type="PANTHER" id="PTHR13555">
    <property type="entry name" value="C2H2 ZINC FINGER CGI-62-RELATED"/>
    <property type="match status" value="1"/>
</dbReference>
<dbReference type="InParanoid" id="A0EG46"/>
<dbReference type="PANTHER" id="PTHR13555:SF36">
    <property type="entry name" value="ZINC FINGER C2HC DOMAIN-CONTAINING PROTEIN 1B"/>
    <property type="match status" value="1"/>
</dbReference>
<evidence type="ECO:0000313" key="9">
    <source>
        <dbReference type="Proteomes" id="UP000000600"/>
    </source>
</evidence>
<protein>
    <recommendedName>
        <fullName evidence="7">C2HC/C3H-type domain-containing protein</fullName>
    </recommendedName>
</protein>
<dbReference type="HOGENOM" id="CLU_669909_0_0_1"/>
<feature type="compositionally biased region" description="Low complexity" evidence="6">
    <location>
        <begin position="172"/>
        <end position="190"/>
    </location>
</feature>
<feature type="domain" description="C2HC/C3H-type" evidence="7">
    <location>
        <begin position="256"/>
        <end position="286"/>
    </location>
</feature>
<name>A0EG46_PARTE</name>
<dbReference type="RefSeq" id="XP_001461660.1">
    <property type="nucleotide sequence ID" value="XM_001461623.1"/>
</dbReference>
<keyword evidence="2" id="KW-0677">Repeat</keyword>
<dbReference type="InterPro" id="IPR049899">
    <property type="entry name" value="Znf_C2HC_C3H"/>
</dbReference>
<evidence type="ECO:0000256" key="3">
    <source>
        <dbReference type="ARBA" id="ARBA00022771"/>
    </source>
</evidence>
<feature type="compositionally biased region" description="Polar residues" evidence="6">
    <location>
        <begin position="46"/>
        <end position="55"/>
    </location>
</feature>
<evidence type="ECO:0000256" key="1">
    <source>
        <dbReference type="ARBA" id="ARBA00022723"/>
    </source>
</evidence>
<feature type="compositionally biased region" description="Basic and acidic residues" evidence="6">
    <location>
        <begin position="89"/>
        <end position="104"/>
    </location>
</feature>
<reference evidence="8 9" key="1">
    <citation type="journal article" date="2006" name="Nature">
        <title>Global trends of whole-genome duplications revealed by the ciliate Paramecium tetraurelia.</title>
        <authorList>
            <consortium name="Genoscope"/>
            <person name="Aury J.-M."/>
            <person name="Jaillon O."/>
            <person name="Duret L."/>
            <person name="Noel B."/>
            <person name="Jubin C."/>
            <person name="Porcel B.M."/>
            <person name="Segurens B."/>
            <person name="Daubin V."/>
            <person name="Anthouard V."/>
            <person name="Aiach N."/>
            <person name="Arnaiz O."/>
            <person name="Billaut A."/>
            <person name="Beisson J."/>
            <person name="Blanc I."/>
            <person name="Bouhouche K."/>
            <person name="Camara F."/>
            <person name="Duharcourt S."/>
            <person name="Guigo R."/>
            <person name="Gogendeau D."/>
            <person name="Katinka M."/>
            <person name="Keller A.-M."/>
            <person name="Kissmehl R."/>
            <person name="Klotz C."/>
            <person name="Koll F."/>
            <person name="Le Moue A."/>
            <person name="Lepere C."/>
            <person name="Malinsky S."/>
            <person name="Nowacki M."/>
            <person name="Nowak J.K."/>
            <person name="Plattner H."/>
            <person name="Poulain J."/>
            <person name="Ruiz F."/>
            <person name="Serrano V."/>
            <person name="Zagulski M."/>
            <person name="Dessen P."/>
            <person name="Betermier M."/>
            <person name="Weissenbach J."/>
            <person name="Scarpelli C."/>
            <person name="Schachter V."/>
            <person name="Sperling L."/>
            <person name="Meyer E."/>
            <person name="Cohen J."/>
            <person name="Wincker P."/>
        </authorList>
    </citation>
    <scope>NUCLEOTIDE SEQUENCE [LARGE SCALE GENOMIC DNA]</scope>
    <source>
        <strain evidence="8 9">Stock d4-2</strain>
    </source>
</reference>
<keyword evidence="1" id="KW-0479">Metal-binding</keyword>
<dbReference type="AlphaFoldDB" id="A0EG46"/>
<organism evidence="8 9">
    <name type="scientific">Paramecium tetraurelia</name>
    <dbReference type="NCBI Taxonomy" id="5888"/>
    <lineage>
        <taxon>Eukaryota</taxon>
        <taxon>Sar</taxon>
        <taxon>Alveolata</taxon>
        <taxon>Ciliophora</taxon>
        <taxon>Intramacronucleata</taxon>
        <taxon>Oligohymenophorea</taxon>
        <taxon>Peniculida</taxon>
        <taxon>Parameciidae</taxon>
        <taxon>Paramecium</taxon>
    </lineage>
</organism>
<feature type="compositionally biased region" description="Polar residues" evidence="6">
    <location>
        <begin position="67"/>
        <end position="77"/>
    </location>
</feature>
<dbReference type="Pfam" id="PF13913">
    <property type="entry name" value="zf-C2HC_2"/>
    <property type="match status" value="1"/>
</dbReference>
<evidence type="ECO:0000256" key="2">
    <source>
        <dbReference type="ARBA" id="ARBA00022737"/>
    </source>
</evidence>
<dbReference type="Proteomes" id="UP000000600">
    <property type="component" value="Unassembled WGS sequence"/>
</dbReference>
<dbReference type="InterPro" id="IPR026319">
    <property type="entry name" value="ZC2HC1A/B-like"/>
</dbReference>
<dbReference type="eggNOG" id="KOG3940">
    <property type="taxonomic scope" value="Eukaryota"/>
</dbReference>
<feature type="compositionally biased region" description="Polar residues" evidence="6">
    <location>
        <begin position="191"/>
        <end position="229"/>
    </location>
</feature>
<feature type="region of interest" description="Disordered" evidence="6">
    <location>
        <begin position="31"/>
        <end position="136"/>
    </location>
</feature>
<feature type="region of interest" description="Disordered" evidence="6">
    <location>
        <begin position="1"/>
        <end position="20"/>
    </location>
</feature>
<dbReference type="GeneID" id="5047445"/>
<evidence type="ECO:0000256" key="6">
    <source>
        <dbReference type="SAM" id="MobiDB-lite"/>
    </source>
</evidence>
<evidence type="ECO:0000256" key="5">
    <source>
        <dbReference type="PROSITE-ProRule" id="PRU01371"/>
    </source>
</evidence>
<feature type="region of interest" description="Disordered" evidence="6">
    <location>
        <begin position="172"/>
        <end position="243"/>
    </location>
</feature>
<evidence type="ECO:0000313" key="8">
    <source>
        <dbReference type="EMBL" id="CAK94287.1"/>
    </source>
</evidence>
<evidence type="ECO:0000259" key="7">
    <source>
        <dbReference type="PROSITE" id="PS52027"/>
    </source>
</evidence>
<sequence>MFKQSKQVSPSLYPQNPQNSFNKLFNVQTSATQKPKIDVVSRISKPLQNISNVPTRRQEDQTKKTQAKSPLKQTFQKNSHRNKSCIQNSDEKLIPKMNEKEKSPLQKSIKTSELSQSERPLTQQQQPIDSKSNEPNQQITNVQSDMKSQQNLNQQEVPVLQKQQSKLLIQSNQPKSLNNQQQQQKLSRPKTATQSQLQLKQTTHQDQQVKPTQQHQLTKTIHQTKSQETLNKKQEQPIKTRQQQKILKGELRFQDKLYECTEGCGRSFNAYALERHSKICKKVFQQKRKVFNSSKQRVIDVENNGQGRGIPVKRQLQMQTTKEEQKQGEVKNEKPNWKAQSEALRAIIRQAKGRKLGEEVSFSEGGESVEGLVQDRICSRKFSVETVRQQGVFWERKAQECGKSGMQKKKK</sequence>
<dbReference type="OMA" id="YECTEGC"/>
<dbReference type="PROSITE" id="PS52027">
    <property type="entry name" value="ZF_C2HC_C3H"/>
    <property type="match status" value="1"/>
</dbReference>
<feature type="compositionally biased region" description="Polar residues" evidence="6">
    <location>
        <begin position="105"/>
        <end position="136"/>
    </location>
</feature>
<proteinExistence type="predicted"/>